<dbReference type="SUPFAM" id="SSF52540">
    <property type="entry name" value="P-loop containing nucleoside triphosphate hydrolases"/>
    <property type="match status" value="1"/>
</dbReference>
<keyword evidence="11" id="KW-0963">Cytoplasm</keyword>
<dbReference type="InterPro" id="IPR023000">
    <property type="entry name" value="Shikimate_kinase_CS"/>
</dbReference>
<evidence type="ECO:0000313" key="13">
    <source>
        <dbReference type="Proteomes" id="UP001400965"/>
    </source>
</evidence>
<reference evidence="13" key="1">
    <citation type="journal article" date="2019" name="Int. J. Syst. Evol. Microbiol.">
        <title>The Global Catalogue of Microorganisms (GCM) 10K type strain sequencing project: providing services to taxonomists for standard genome sequencing and annotation.</title>
        <authorList>
            <consortium name="The Broad Institute Genomics Platform"/>
            <consortium name="The Broad Institute Genome Sequencing Center for Infectious Disease"/>
            <person name="Wu L."/>
            <person name="Ma J."/>
        </authorList>
    </citation>
    <scope>NUCLEOTIDE SEQUENCE [LARGE SCALE GENOMIC DNA]</scope>
    <source>
        <strain evidence="13">JCM 6486</strain>
    </source>
</reference>
<protein>
    <recommendedName>
        <fullName evidence="3 11">Shikimate kinase</fullName>
        <shortName evidence="11">SK</shortName>
        <ecNumber evidence="3 11">2.7.1.71</ecNumber>
    </recommendedName>
</protein>
<evidence type="ECO:0000256" key="9">
    <source>
        <dbReference type="ARBA" id="ARBA00023141"/>
    </source>
</evidence>
<dbReference type="PANTHER" id="PTHR21087:SF16">
    <property type="entry name" value="SHIKIMATE KINASE 1, CHLOROPLASTIC"/>
    <property type="match status" value="1"/>
</dbReference>
<comment type="cofactor">
    <cofactor evidence="11">
        <name>Mg(2+)</name>
        <dbReference type="ChEBI" id="CHEBI:18420"/>
    </cofactor>
    <text evidence="11">Binds 1 Mg(2+) ion per subunit.</text>
</comment>
<evidence type="ECO:0000256" key="2">
    <source>
        <dbReference type="ARBA" id="ARBA00006997"/>
    </source>
</evidence>
<keyword evidence="7 11" id="KW-0418">Kinase</keyword>
<comment type="caution">
    <text evidence="12">The sequence shown here is derived from an EMBL/GenBank/DDBJ whole genome shotgun (WGS) entry which is preliminary data.</text>
</comment>
<evidence type="ECO:0000256" key="8">
    <source>
        <dbReference type="ARBA" id="ARBA00022840"/>
    </source>
</evidence>
<gene>
    <name evidence="11" type="primary">aroK</name>
    <name evidence="12" type="ORF">GCM10008917_01770</name>
</gene>
<keyword evidence="6 11" id="KW-0547">Nucleotide-binding</keyword>
<dbReference type="PRINTS" id="PR01100">
    <property type="entry name" value="SHIKIMTKNASE"/>
</dbReference>
<comment type="function">
    <text evidence="11">Catalyzes the specific phosphorylation of the 3-hydroxyl group of shikimic acid using ATP as a cosubstrate.</text>
</comment>
<evidence type="ECO:0000256" key="3">
    <source>
        <dbReference type="ARBA" id="ARBA00012154"/>
    </source>
</evidence>
<feature type="binding site" evidence="11">
    <location>
        <position position="57"/>
    </location>
    <ligand>
        <name>substrate</name>
    </ligand>
</feature>
<dbReference type="EC" id="2.7.1.71" evidence="3 11"/>
<evidence type="ECO:0000256" key="11">
    <source>
        <dbReference type="HAMAP-Rule" id="MF_00109"/>
    </source>
</evidence>
<dbReference type="InterPro" id="IPR027417">
    <property type="entry name" value="P-loop_NTPase"/>
</dbReference>
<accession>A0ABP3XAI7</accession>
<evidence type="ECO:0000256" key="7">
    <source>
        <dbReference type="ARBA" id="ARBA00022777"/>
    </source>
</evidence>
<proteinExistence type="inferred from homology"/>
<comment type="subunit">
    <text evidence="11">Monomer.</text>
</comment>
<dbReference type="Gene3D" id="3.40.50.300">
    <property type="entry name" value="P-loop containing nucleotide triphosphate hydrolases"/>
    <property type="match status" value="1"/>
</dbReference>
<keyword evidence="9 11" id="KW-0057">Aromatic amino acid biosynthesis</keyword>
<comment type="caution">
    <text evidence="11">Lacks conserved residue(s) required for the propagation of feature annotation.</text>
</comment>
<keyword evidence="4 11" id="KW-0028">Amino-acid biosynthesis</keyword>
<sequence length="168" mass="19443">MKNVILIGFMGSGKTTIGKIIADKKNMKFIDMDLEIEKIENKNINQIFSENGEKYFREKESNLLKELCLMENTVISTGGGIIESEFNIEILKKQLCVIWLNANENTIENNVKNEIDKRPKLKEDDNLKLSIKNLLNKRYDKYKETANIRVNVNNKNVDQVVSEILVYI</sequence>
<evidence type="ECO:0000256" key="10">
    <source>
        <dbReference type="ARBA" id="ARBA00048567"/>
    </source>
</evidence>
<keyword evidence="5 11" id="KW-0808">Transferase</keyword>
<dbReference type="Proteomes" id="UP001400965">
    <property type="component" value="Unassembled WGS sequence"/>
</dbReference>
<comment type="subcellular location">
    <subcellularLocation>
        <location evidence="11">Cytoplasm</location>
    </subcellularLocation>
</comment>
<dbReference type="PANTHER" id="PTHR21087">
    <property type="entry name" value="SHIKIMATE KINASE"/>
    <property type="match status" value="1"/>
</dbReference>
<feature type="binding site" evidence="11">
    <location>
        <begin position="11"/>
        <end position="16"/>
    </location>
    <ligand>
        <name>ATP</name>
        <dbReference type="ChEBI" id="CHEBI:30616"/>
    </ligand>
</feature>
<feature type="binding site" evidence="11">
    <location>
        <position position="33"/>
    </location>
    <ligand>
        <name>substrate</name>
    </ligand>
</feature>
<dbReference type="Pfam" id="PF01202">
    <property type="entry name" value="SKI"/>
    <property type="match status" value="1"/>
</dbReference>
<comment type="pathway">
    <text evidence="1 11">Metabolic intermediate biosynthesis; chorismate biosynthesis; chorismate from D-erythrose 4-phosphate and phosphoenolpyruvate: step 5/7.</text>
</comment>
<dbReference type="RefSeq" id="WP_346041165.1">
    <property type="nucleotide sequence ID" value="NZ_BAAACP010000001.1"/>
</dbReference>
<name>A0ABP3XAI7_9FIRM</name>
<evidence type="ECO:0000313" key="12">
    <source>
        <dbReference type="EMBL" id="GAA0861232.1"/>
    </source>
</evidence>
<dbReference type="GO" id="GO:0016301">
    <property type="term" value="F:kinase activity"/>
    <property type="evidence" value="ECO:0007669"/>
    <property type="project" value="UniProtKB-KW"/>
</dbReference>
<evidence type="ECO:0000256" key="5">
    <source>
        <dbReference type="ARBA" id="ARBA00022679"/>
    </source>
</evidence>
<organism evidence="12 13">
    <name type="scientific">Paraclostridium tenue</name>
    <dbReference type="NCBI Taxonomy" id="1737"/>
    <lineage>
        <taxon>Bacteria</taxon>
        <taxon>Bacillati</taxon>
        <taxon>Bacillota</taxon>
        <taxon>Clostridia</taxon>
        <taxon>Peptostreptococcales</taxon>
        <taxon>Peptostreptococcaceae</taxon>
        <taxon>Paraclostridium</taxon>
    </lineage>
</organism>
<keyword evidence="11" id="KW-0479">Metal-binding</keyword>
<feature type="binding site" evidence="11">
    <location>
        <position position="118"/>
    </location>
    <ligand>
        <name>ATP</name>
        <dbReference type="ChEBI" id="CHEBI:30616"/>
    </ligand>
</feature>
<feature type="binding site" evidence="11">
    <location>
        <position position="15"/>
    </location>
    <ligand>
        <name>Mg(2+)</name>
        <dbReference type="ChEBI" id="CHEBI:18420"/>
    </ligand>
</feature>
<comment type="catalytic activity">
    <reaction evidence="10 11">
        <text>shikimate + ATP = 3-phosphoshikimate + ADP + H(+)</text>
        <dbReference type="Rhea" id="RHEA:13121"/>
        <dbReference type="ChEBI" id="CHEBI:15378"/>
        <dbReference type="ChEBI" id="CHEBI:30616"/>
        <dbReference type="ChEBI" id="CHEBI:36208"/>
        <dbReference type="ChEBI" id="CHEBI:145989"/>
        <dbReference type="ChEBI" id="CHEBI:456216"/>
        <dbReference type="EC" id="2.7.1.71"/>
    </reaction>
</comment>
<feature type="binding site" evidence="11">
    <location>
        <position position="138"/>
    </location>
    <ligand>
        <name>substrate</name>
    </ligand>
</feature>
<dbReference type="InterPro" id="IPR000623">
    <property type="entry name" value="Shikimate_kinase/TSH1"/>
</dbReference>
<dbReference type="PROSITE" id="PS01128">
    <property type="entry name" value="SHIKIMATE_KINASE"/>
    <property type="match status" value="1"/>
</dbReference>
<dbReference type="CDD" id="cd00464">
    <property type="entry name" value="SK"/>
    <property type="match status" value="1"/>
</dbReference>
<evidence type="ECO:0000256" key="1">
    <source>
        <dbReference type="ARBA" id="ARBA00004842"/>
    </source>
</evidence>
<evidence type="ECO:0000256" key="4">
    <source>
        <dbReference type="ARBA" id="ARBA00022605"/>
    </source>
</evidence>
<evidence type="ECO:0000256" key="6">
    <source>
        <dbReference type="ARBA" id="ARBA00022741"/>
    </source>
</evidence>
<dbReference type="InterPro" id="IPR031322">
    <property type="entry name" value="Shikimate/glucono_kinase"/>
</dbReference>
<dbReference type="HAMAP" id="MF_00109">
    <property type="entry name" value="Shikimate_kinase"/>
    <property type="match status" value="1"/>
</dbReference>
<dbReference type="EMBL" id="BAAACP010000001">
    <property type="protein sequence ID" value="GAA0861232.1"/>
    <property type="molecule type" value="Genomic_DNA"/>
</dbReference>
<comment type="similarity">
    <text evidence="2 11">Belongs to the shikimate kinase family.</text>
</comment>
<keyword evidence="13" id="KW-1185">Reference proteome</keyword>
<keyword evidence="11" id="KW-0460">Magnesium</keyword>
<feature type="binding site" evidence="11">
    <location>
        <position position="79"/>
    </location>
    <ligand>
        <name>substrate</name>
    </ligand>
</feature>
<keyword evidence="8 11" id="KW-0067">ATP-binding</keyword>